<keyword evidence="3" id="KW-1185">Reference proteome</keyword>
<dbReference type="Proteomes" id="UP000321901">
    <property type="component" value="Unassembled WGS sequence"/>
</dbReference>
<gene>
    <name evidence="2" type="ORF">SLU01_23550</name>
</gene>
<dbReference type="AlphaFoldDB" id="A0A511Z9G0"/>
<evidence type="ECO:0000313" key="3">
    <source>
        <dbReference type="Proteomes" id="UP000321901"/>
    </source>
</evidence>
<sequence length="156" mass="18264">MPHVQYFWGFPDETTMDGILQLHNSIFENADELLEKASKRPKLLFVTVIEQDKVVGYKIGYELSADRYYSWYGGVREEYRGKGIATILMEHQHRLVREAGYATIETKTRNKWRSMLILNLKHGFDITETFYDDDGIHRITLVKGLIDKKGSEMSWI</sequence>
<organism evidence="2 3">
    <name type="scientific">Sporosarcina luteola</name>
    <dbReference type="NCBI Taxonomy" id="582850"/>
    <lineage>
        <taxon>Bacteria</taxon>
        <taxon>Bacillati</taxon>
        <taxon>Bacillota</taxon>
        <taxon>Bacilli</taxon>
        <taxon>Bacillales</taxon>
        <taxon>Caryophanaceae</taxon>
        <taxon>Sporosarcina</taxon>
    </lineage>
</organism>
<feature type="domain" description="N-acetyltransferase" evidence="1">
    <location>
        <begin position="1"/>
        <end position="146"/>
    </location>
</feature>
<evidence type="ECO:0000313" key="2">
    <source>
        <dbReference type="EMBL" id="GEN84043.1"/>
    </source>
</evidence>
<dbReference type="RefSeq" id="WP_147058549.1">
    <property type="nucleotide sequence ID" value="NZ_BJYL01000032.1"/>
</dbReference>
<name>A0A511Z9G0_9BACL</name>
<protein>
    <recommendedName>
        <fullName evidence="1">N-acetyltransferase domain-containing protein</fullName>
    </recommendedName>
</protein>
<dbReference type="Gene3D" id="3.40.630.30">
    <property type="match status" value="1"/>
</dbReference>
<dbReference type="Pfam" id="PF00583">
    <property type="entry name" value="Acetyltransf_1"/>
    <property type="match status" value="1"/>
</dbReference>
<dbReference type="InterPro" id="IPR016181">
    <property type="entry name" value="Acyl_CoA_acyltransferase"/>
</dbReference>
<dbReference type="PROSITE" id="PS51186">
    <property type="entry name" value="GNAT"/>
    <property type="match status" value="1"/>
</dbReference>
<dbReference type="EMBL" id="BJYL01000032">
    <property type="protein sequence ID" value="GEN84043.1"/>
    <property type="molecule type" value="Genomic_DNA"/>
</dbReference>
<dbReference type="CDD" id="cd04301">
    <property type="entry name" value="NAT_SF"/>
    <property type="match status" value="1"/>
</dbReference>
<comment type="caution">
    <text evidence="2">The sequence shown here is derived from an EMBL/GenBank/DDBJ whole genome shotgun (WGS) entry which is preliminary data.</text>
</comment>
<proteinExistence type="predicted"/>
<dbReference type="InterPro" id="IPR000182">
    <property type="entry name" value="GNAT_dom"/>
</dbReference>
<dbReference type="GO" id="GO:0016747">
    <property type="term" value="F:acyltransferase activity, transferring groups other than amino-acyl groups"/>
    <property type="evidence" value="ECO:0007669"/>
    <property type="project" value="InterPro"/>
</dbReference>
<dbReference type="OrthoDB" id="9812289at2"/>
<evidence type="ECO:0000259" key="1">
    <source>
        <dbReference type="PROSITE" id="PS51186"/>
    </source>
</evidence>
<reference evidence="2 3" key="1">
    <citation type="submission" date="2019-07" db="EMBL/GenBank/DDBJ databases">
        <title>Whole genome shotgun sequence of Sporosarcina luteola NBRC 105378.</title>
        <authorList>
            <person name="Hosoyama A."/>
            <person name="Uohara A."/>
            <person name="Ohji S."/>
            <person name="Ichikawa N."/>
        </authorList>
    </citation>
    <scope>NUCLEOTIDE SEQUENCE [LARGE SCALE GENOMIC DNA]</scope>
    <source>
        <strain evidence="2 3">NBRC 105378</strain>
    </source>
</reference>
<accession>A0A511Z9G0</accession>
<dbReference type="SUPFAM" id="SSF55729">
    <property type="entry name" value="Acyl-CoA N-acyltransferases (Nat)"/>
    <property type="match status" value="1"/>
</dbReference>